<protein>
    <submittedName>
        <fullName evidence="3">Uncharacterized protein</fullName>
    </submittedName>
</protein>
<evidence type="ECO:0000256" key="1">
    <source>
        <dbReference type="SAM" id="MobiDB-lite"/>
    </source>
</evidence>
<proteinExistence type="predicted"/>
<dbReference type="EMBL" id="VWSF01000008">
    <property type="protein sequence ID" value="KAA5545707.1"/>
    <property type="molecule type" value="Genomic_DNA"/>
</dbReference>
<accession>A0A5M6DDR0</accession>
<evidence type="ECO:0000313" key="3">
    <source>
        <dbReference type="EMBL" id="KAA5545707.1"/>
    </source>
</evidence>
<gene>
    <name evidence="3" type="ORF">F0145_12285</name>
</gene>
<dbReference type="Proteomes" id="UP000323426">
    <property type="component" value="Unassembled WGS sequence"/>
</dbReference>
<organism evidence="3 4">
    <name type="scientific">Adhaeribacter rhizoryzae</name>
    <dbReference type="NCBI Taxonomy" id="2607907"/>
    <lineage>
        <taxon>Bacteria</taxon>
        <taxon>Pseudomonadati</taxon>
        <taxon>Bacteroidota</taxon>
        <taxon>Cytophagia</taxon>
        <taxon>Cytophagales</taxon>
        <taxon>Hymenobacteraceae</taxon>
        <taxon>Adhaeribacter</taxon>
    </lineage>
</organism>
<name>A0A5M6DDR0_9BACT</name>
<reference evidence="3 4" key="1">
    <citation type="submission" date="2019-09" db="EMBL/GenBank/DDBJ databases">
        <title>Genome sequence and assembly of Adhaeribacter sp.</title>
        <authorList>
            <person name="Chhetri G."/>
        </authorList>
    </citation>
    <scope>NUCLEOTIDE SEQUENCE [LARGE SCALE GENOMIC DNA]</scope>
    <source>
        <strain evidence="3 4">DK36</strain>
    </source>
</reference>
<comment type="caution">
    <text evidence="3">The sequence shown here is derived from an EMBL/GenBank/DDBJ whole genome shotgun (WGS) entry which is preliminary data.</text>
</comment>
<dbReference type="RefSeq" id="WP_150088710.1">
    <property type="nucleotide sequence ID" value="NZ_VWSF01000008.1"/>
</dbReference>
<feature type="compositionally biased region" description="Basic and acidic residues" evidence="1">
    <location>
        <begin position="88"/>
        <end position="98"/>
    </location>
</feature>
<evidence type="ECO:0000256" key="2">
    <source>
        <dbReference type="SAM" id="SignalP"/>
    </source>
</evidence>
<dbReference type="AlphaFoldDB" id="A0A5M6DDR0"/>
<evidence type="ECO:0000313" key="4">
    <source>
        <dbReference type="Proteomes" id="UP000323426"/>
    </source>
</evidence>
<feature type="signal peptide" evidence="2">
    <location>
        <begin position="1"/>
        <end position="28"/>
    </location>
</feature>
<sequence length="116" mass="13174">MKFTFTKNIIFAVAGGLLLLVSIVPTFAQTTYTTPAKIKADTRKSKREAVAYKADHKETHLDVAPYNYKIGKAGRKPRMVDEEPTDYSNDKEKNALFESPKKINKKKKLLQAQKQE</sequence>
<feature type="region of interest" description="Disordered" evidence="1">
    <location>
        <begin position="74"/>
        <end position="98"/>
    </location>
</feature>
<feature type="chain" id="PRO_5024392456" evidence="2">
    <location>
        <begin position="29"/>
        <end position="116"/>
    </location>
</feature>
<keyword evidence="4" id="KW-1185">Reference proteome</keyword>
<keyword evidence="2" id="KW-0732">Signal</keyword>